<gene>
    <name evidence="1" type="ORF">g.109223</name>
</gene>
<dbReference type="EMBL" id="GGMS01012346">
    <property type="protein sequence ID" value="MBY81549.1"/>
    <property type="molecule type" value="Transcribed_RNA"/>
</dbReference>
<accession>A0A2S2QUW3</accession>
<reference evidence="1" key="1">
    <citation type="submission" date="2018-04" db="EMBL/GenBank/DDBJ databases">
        <title>Transcriptome assembly of Sipha flava.</title>
        <authorList>
            <person name="Scully E.D."/>
            <person name="Geib S.M."/>
            <person name="Palmer N.A."/>
            <person name="Koch K."/>
            <person name="Bradshaw J."/>
            <person name="Heng-Moss T."/>
            <person name="Sarath G."/>
        </authorList>
    </citation>
    <scope>NUCLEOTIDE SEQUENCE</scope>
</reference>
<sequence>MLKNFPTSKSDLPPAGIPTARFDPHRAWTQTKLLCVGRCTSKRTWDAVAAEQHRCLGEGARGQKRLPERLVLGTGVLTRYNDGVVYARLLQQLNTFELNVLTVADSQLIFFDKIGLLENFFSF</sequence>
<organism evidence="1">
    <name type="scientific">Sipha flava</name>
    <name type="common">yellow sugarcane aphid</name>
    <dbReference type="NCBI Taxonomy" id="143950"/>
    <lineage>
        <taxon>Eukaryota</taxon>
        <taxon>Metazoa</taxon>
        <taxon>Ecdysozoa</taxon>
        <taxon>Arthropoda</taxon>
        <taxon>Hexapoda</taxon>
        <taxon>Insecta</taxon>
        <taxon>Pterygota</taxon>
        <taxon>Neoptera</taxon>
        <taxon>Paraneoptera</taxon>
        <taxon>Hemiptera</taxon>
        <taxon>Sternorrhyncha</taxon>
        <taxon>Aphidomorpha</taxon>
        <taxon>Aphidoidea</taxon>
        <taxon>Aphididae</taxon>
        <taxon>Sipha</taxon>
    </lineage>
</organism>
<name>A0A2S2QUW3_9HEMI</name>
<dbReference type="AlphaFoldDB" id="A0A2S2QUW3"/>
<proteinExistence type="predicted"/>
<protein>
    <submittedName>
        <fullName evidence="1">Uncharacterized protein</fullName>
    </submittedName>
</protein>
<evidence type="ECO:0000313" key="1">
    <source>
        <dbReference type="EMBL" id="MBY81549.1"/>
    </source>
</evidence>